<comment type="caution">
    <text evidence="1">The sequence shown here is derived from an EMBL/GenBank/DDBJ whole genome shotgun (WGS) entry which is preliminary data.</text>
</comment>
<evidence type="ECO:0000313" key="1">
    <source>
        <dbReference type="EMBL" id="PND38263.1"/>
    </source>
</evidence>
<dbReference type="AlphaFoldDB" id="A0A2N8KXS2"/>
<gene>
    <name evidence="1" type="ORF">C1O66_12515</name>
</gene>
<organism evidence="1 2">
    <name type="scientific">Kinneretia aquatilis</name>
    <dbReference type="NCBI Taxonomy" id="2070761"/>
    <lineage>
        <taxon>Bacteria</taxon>
        <taxon>Pseudomonadati</taxon>
        <taxon>Pseudomonadota</taxon>
        <taxon>Betaproteobacteria</taxon>
        <taxon>Burkholderiales</taxon>
        <taxon>Sphaerotilaceae</taxon>
        <taxon>Roseateles</taxon>
    </lineage>
</organism>
<name>A0A2N8KXS2_9BURK</name>
<accession>A0A2N8KXS2</accession>
<keyword evidence="2" id="KW-1185">Reference proteome</keyword>
<dbReference type="Proteomes" id="UP000235916">
    <property type="component" value="Unassembled WGS sequence"/>
</dbReference>
<evidence type="ECO:0000313" key="2">
    <source>
        <dbReference type="Proteomes" id="UP000235916"/>
    </source>
</evidence>
<reference evidence="1 2" key="1">
    <citation type="submission" date="2018-01" db="EMBL/GenBank/DDBJ databases">
        <title>Draft genome sequence of Paucibacter aquatile CR182 isolated from freshwater of the Nakdong River.</title>
        <authorList>
            <person name="Choi A."/>
            <person name="Chung E.J."/>
        </authorList>
    </citation>
    <scope>NUCLEOTIDE SEQUENCE [LARGE SCALE GENOMIC DNA]</scope>
    <source>
        <strain evidence="1 2">CR182</strain>
    </source>
</reference>
<dbReference type="EMBL" id="POSP01000003">
    <property type="protein sequence ID" value="PND38263.1"/>
    <property type="molecule type" value="Genomic_DNA"/>
</dbReference>
<sequence>MLSAVSLCGAPSARASALTPEQAAQSGRPSVCPAVQEQLAELLASSQQRIGREADLSAEFEVDAQGRARALSVQGPRRYHSPVRIAVSSLDCKGGRPQRYALNLRFSDSFSAKADKR</sequence>
<proteinExistence type="predicted"/>
<protein>
    <submittedName>
        <fullName evidence="1">Uncharacterized protein</fullName>
    </submittedName>
</protein>